<feature type="transmembrane region" description="Helical" evidence="7">
    <location>
        <begin position="330"/>
        <end position="348"/>
    </location>
</feature>
<protein>
    <submittedName>
        <fullName evidence="9">MFS transporter</fullName>
    </submittedName>
</protein>
<keyword evidence="6 7" id="KW-0472">Membrane</keyword>
<keyword evidence="3" id="KW-0813">Transport</keyword>
<dbReference type="SUPFAM" id="SSF103473">
    <property type="entry name" value="MFS general substrate transporter"/>
    <property type="match status" value="1"/>
</dbReference>
<feature type="transmembrane region" description="Helical" evidence="7">
    <location>
        <begin position="27"/>
        <end position="47"/>
    </location>
</feature>
<dbReference type="EMBL" id="CP139781">
    <property type="protein sequence ID" value="WRQ85674.1"/>
    <property type="molecule type" value="Genomic_DNA"/>
</dbReference>
<sequence>MIYLGFVSLGLPDGTLGVAWPRMHGDLGLALGLAGPLMLWLTLFSAGSSFGSGAVIKRLGEGPVVLVSGIMTGGALLGIAHAPHVVWLLVVAVPLGLGAGAVDAGLNGYVARHYSGRHMNWLHACWGIGATVGPLAMAQVVERDGGWRLGYTLIGSAQLVLAAVFLATLSWWKAVPTRSAEEAATAGGRAVPTMPANSVAGWLSAVIFALYVAIEMSAGLWVATYLVVAREVSVGTAGLAVSLYFGAITGGRIAVGFVVDRLGNRRVLVAGTLLAIAGGVGLCLPVGTGGLMVAVLILGLGFAPVYPTMMHEVPRRFAPDAVQPVIGRQIGAAYVGGAVVPAAMGWVVQVSGPWLVMLVVAVGAVLQAGLVRWLNRLTPAPTQGSS</sequence>
<dbReference type="InterPro" id="IPR036259">
    <property type="entry name" value="MFS_trans_sf"/>
</dbReference>
<organism evidence="9 10">
    <name type="scientific">Actomonas aquatica</name>
    <dbReference type="NCBI Taxonomy" id="2866162"/>
    <lineage>
        <taxon>Bacteria</taxon>
        <taxon>Pseudomonadati</taxon>
        <taxon>Verrucomicrobiota</taxon>
        <taxon>Opitutia</taxon>
        <taxon>Opitutales</taxon>
        <taxon>Opitutaceae</taxon>
        <taxon>Actomonas</taxon>
    </lineage>
</organism>
<evidence type="ECO:0000256" key="4">
    <source>
        <dbReference type="ARBA" id="ARBA00022692"/>
    </source>
</evidence>
<keyword evidence="4 7" id="KW-0812">Transmembrane</keyword>
<feature type="transmembrane region" description="Helical" evidence="7">
    <location>
        <begin position="293"/>
        <end position="309"/>
    </location>
</feature>
<feature type="transmembrane region" description="Helical" evidence="7">
    <location>
        <begin position="267"/>
        <end position="287"/>
    </location>
</feature>
<comment type="similarity">
    <text evidence="2">Belongs to the major facilitator superfamily.</text>
</comment>
<dbReference type="InterPro" id="IPR011701">
    <property type="entry name" value="MFS"/>
</dbReference>
<feature type="transmembrane region" description="Helical" evidence="7">
    <location>
        <begin position="234"/>
        <end position="255"/>
    </location>
</feature>
<dbReference type="RefSeq" id="WP_221032785.1">
    <property type="nucleotide sequence ID" value="NZ_CP139781.1"/>
</dbReference>
<evidence type="ECO:0000256" key="3">
    <source>
        <dbReference type="ARBA" id="ARBA00022448"/>
    </source>
</evidence>
<feature type="domain" description="Major facilitator superfamily (MFS) profile" evidence="8">
    <location>
        <begin position="1"/>
        <end position="379"/>
    </location>
</feature>
<dbReference type="PANTHER" id="PTHR23514">
    <property type="entry name" value="BYPASS OF STOP CODON PROTEIN 6"/>
    <property type="match status" value="1"/>
</dbReference>
<feature type="transmembrane region" description="Helical" evidence="7">
    <location>
        <begin position="153"/>
        <end position="172"/>
    </location>
</feature>
<dbReference type="PROSITE" id="PS50850">
    <property type="entry name" value="MFS"/>
    <property type="match status" value="1"/>
</dbReference>
<comment type="subcellular location">
    <subcellularLocation>
        <location evidence="1">Endomembrane system</location>
        <topology evidence="1">Multi-pass membrane protein</topology>
    </subcellularLocation>
</comment>
<evidence type="ECO:0000256" key="1">
    <source>
        <dbReference type="ARBA" id="ARBA00004127"/>
    </source>
</evidence>
<reference evidence="9 10" key="1">
    <citation type="submission" date="2021-08" db="EMBL/GenBank/DDBJ databases">
        <authorList>
            <person name="Zhang D."/>
            <person name="Zhang A."/>
            <person name="Wang L."/>
        </authorList>
    </citation>
    <scope>NUCLEOTIDE SEQUENCE [LARGE SCALE GENOMIC DNA]</scope>
    <source>
        <strain evidence="9 10">WL0086</strain>
    </source>
</reference>
<dbReference type="PANTHER" id="PTHR23514:SF3">
    <property type="entry name" value="BYPASS OF STOP CODON PROTEIN 6"/>
    <property type="match status" value="1"/>
</dbReference>
<evidence type="ECO:0000313" key="10">
    <source>
        <dbReference type="Proteomes" id="UP000738431"/>
    </source>
</evidence>
<evidence type="ECO:0000313" key="9">
    <source>
        <dbReference type="EMBL" id="WRQ85674.1"/>
    </source>
</evidence>
<evidence type="ECO:0000256" key="6">
    <source>
        <dbReference type="ARBA" id="ARBA00023136"/>
    </source>
</evidence>
<dbReference type="InterPro" id="IPR020846">
    <property type="entry name" value="MFS_dom"/>
</dbReference>
<dbReference type="Pfam" id="PF07690">
    <property type="entry name" value="MFS_1"/>
    <property type="match status" value="1"/>
</dbReference>
<gene>
    <name evidence="9" type="ORF">K1X11_012750</name>
</gene>
<dbReference type="Proteomes" id="UP000738431">
    <property type="component" value="Chromosome"/>
</dbReference>
<name>A0ABZ1C581_9BACT</name>
<evidence type="ECO:0000259" key="8">
    <source>
        <dbReference type="PROSITE" id="PS50850"/>
    </source>
</evidence>
<evidence type="ECO:0000256" key="7">
    <source>
        <dbReference type="SAM" id="Phobius"/>
    </source>
</evidence>
<feature type="transmembrane region" description="Helical" evidence="7">
    <location>
        <begin position="121"/>
        <end position="141"/>
    </location>
</feature>
<dbReference type="Gene3D" id="1.20.1250.20">
    <property type="entry name" value="MFS general substrate transporter like domains"/>
    <property type="match status" value="2"/>
</dbReference>
<reference evidence="9 10" key="2">
    <citation type="submission" date="2023-12" db="EMBL/GenBank/DDBJ databases">
        <title>Description of an unclassified Opitutus bacterium of Verrucomicrobiota.</title>
        <authorList>
            <person name="Zhang D.-F."/>
        </authorList>
    </citation>
    <scope>NUCLEOTIDE SEQUENCE [LARGE SCALE GENOMIC DNA]</scope>
    <source>
        <strain evidence="9 10">WL0086</strain>
    </source>
</reference>
<keyword evidence="10" id="KW-1185">Reference proteome</keyword>
<feature type="transmembrane region" description="Helical" evidence="7">
    <location>
        <begin position="86"/>
        <end position="109"/>
    </location>
</feature>
<dbReference type="InterPro" id="IPR051788">
    <property type="entry name" value="MFS_Transporter"/>
</dbReference>
<feature type="transmembrane region" description="Helical" evidence="7">
    <location>
        <begin position="199"/>
        <end position="228"/>
    </location>
</feature>
<evidence type="ECO:0000256" key="2">
    <source>
        <dbReference type="ARBA" id="ARBA00008335"/>
    </source>
</evidence>
<keyword evidence="5 7" id="KW-1133">Transmembrane helix</keyword>
<feature type="transmembrane region" description="Helical" evidence="7">
    <location>
        <begin position="59"/>
        <end position="80"/>
    </location>
</feature>
<evidence type="ECO:0000256" key="5">
    <source>
        <dbReference type="ARBA" id="ARBA00022989"/>
    </source>
</evidence>
<accession>A0ABZ1C581</accession>
<feature type="transmembrane region" description="Helical" evidence="7">
    <location>
        <begin position="354"/>
        <end position="374"/>
    </location>
</feature>
<proteinExistence type="inferred from homology"/>